<gene>
    <name evidence="4" type="ORF">NCTC1935_03460</name>
</gene>
<evidence type="ECO:0000313" key="4">
    <source>
        <dbReference type="EMBL" id="VFA85620.1"/>
    </source>
</evidence>
<dbReference type="PANTHER" id="PTHR46889:SF4">
    <property type="entry name" value="TRANSPOSASE INSO FOR INSERTION SEQUENCE ELEMENT IS911B-RELATED"/>
    <property type="match status" value="1"/>
</dbReference>
<dbReference type="AlphaFoldDB" id="A0A449H397"/>
<dbReference type="GO" id="GO:0003676">
    <property type="term" value="F:nucleic acid binding"/>
    <property type="evidence" value="ECO:0007669"/>
    <property type="project" value="InterPro"/>
</dbReference>
<comment type="function">
    <text evidence="1">Involved in the transposition of the insertion sequence.</text>
</comment>
<dbReference type="InterPro" id="IPR012337">
    <property type="entry name" value="RNaseH-like_sf"/>
</dbReference>
<dbReference type="InterPro" id="IPR025948">
    <property type="entry name" value="HTH-like_dom"/>
</dbReference>
<dbReference type="PROSITE" id="PS50994">
    <property type="entry name" value="INTEGRASE"/>
    <property type="match status" value="1"/>
</dbReference>
<evidence type="ECO:0000256" key="1">
    <source>
        <dbReference type="ARBA" id="ARBA00002286"/>
    </source>
</evidence>
<evidence type="ECO:0000259" key="3">
    <source>
        <dbReference type="PROSITE" id="PS50994"/>
    </source>
</evidence>
<dbReference type="EMBL" id="CAACYE010000005">
    <property type="protein sequence ID" value="VFA85620.1"/>
    <property type="molecule type" value="Genomic_DNA"/>
</dbReference>
<sequence length="282" mass="32039">MKLQIARVHGENFGVYGARKVWLQLNREGHRVARCTVERLMRELGLRGVTRGRIKRTTVADPAADRPADLVQRRFAPAAPNRLWVADITYVSTWSGWVYVAFVIDAYARRILGWRTSTSMTTALVLDAIEHAIWTRERDGWYVKDVVHHTDRGSQYTSIAFSERLGEAGIQPSVGAVGSSYDNALAETINGLYKTELIKPRGPWRTVDHVEFATAEWVDWFNDRRLSAIAVISHQRRWRPRTTLNTQPSTPLGCHTDRSPDSPGRFSSTASPSPDWSRLTRR</sequence>
<dbReference type="InterPro" id="IPR001584">
    <property type="entry name" value="Integrase_cat-core"/>
</dbReference>
<feature type="region of interest" description="Disordered" evidence="2">
    <location>
        <begin position="242"/>
        <end position="282"/>
    </location>
</feature>
<dbReference type="PANTHER" id="PTHR46889">
    <property type="entry name" value="TRANSPOSASE INSF FOR INSERTION SEQUENCE IS3B-RELATED"/>
    <property type="match status" value="1"/>
</dbReference>
<evidence type="ECO:0000256" key="2">
    <source>
        <dbReference type="SAM" id="MobiDB-lite"/>
    </source>
</evidence>
<name>A0A449H397_NOCFR</name>
<dbReference type="NCBIfam" id="NF033516">
    <property type="entry name" value="transpos_IS3"/>
    <property type="match status" value="1"/>
</dbReference>
<accession>A0A449H397</accession>
<feature type="domain" description="Integrase catalytic" evidence="3">
    <location>
        <begin position="76"/>
        <end position="242"/>
    </location>
</feature>
<protein>
    <submittedName>
        <fullName evidence="4">Integrase core domain</fullName>
    </submittedName>
</protein>
<dbReference type="InterPro" id="IPR036397">
    <property type="entry name" value="RNaseH_sf"/>
</dbReference>
<dbReference type="Pfam" id="PF13276">
    <property type="entry name" value="HTH_21"/>
    <property type="match status" value="1"/>
</dbReference>
<dbReference type="InterPro" id="IPR050900">
    <property type="entry name" value="Transposase_IS3/IS150/IS904"/>
</dbReference>
<feature type="compositionally biased region" description="Polar residues" evidence="2">
    <location>
        <begin position="265"/>
        <end position="274"/>
    </location>
</feature>
<dbReference type="GO" id="GO:0015074">
    <property type="term" value="P:DNA integration"/>
    <property type="evidence" value="ECO:0007669"/>
    <property type="project" value="InterPro"/>
</dbReference>
<dbReference type="SUPFAM" id="SSF53098">
    <property type="entry name" value="Ribonuclease H-like"/>
    <property type="match status" value="1"/>
</dbReference>
<reference evidence="4" key="1">
    <citation type="submission" date="2019-02" db="EMBL/GenBank/DDBJ databases">
        <authorList>
            <consortium name="Pathogen Informatics"/>
        </authorList>
    </citation>
    <scope>NUCLEOTIDE SEQUENCE</scope>
    <source>
        <strain evidence="4">3012STDY6733949</strain>
    </source>
</reference>
<organism evidence="4">
    <name type="scientific">Nocardia farcinica</name>
    <dbReference type="NCBI Taxonomy" id="37329"/>
    <lineage>
        <taxon>Bacteria</taxon>
        <taxon>Bacillati</taxon>
        <taxon>Actinomycetota</taxon>
        <taxon>Actinomycetes</taxon>
        <taxon>Mycobacteriales</taxon>
        <taxon>Nocardiaceae</taxon>
        <taxon>Nocardia</taxon>
    </lineage>
</organism>
<dbReference type="Gene3D" id="3.30.420.10">
    <property type="entry name" value="Ribonuclease H-like superfamily/Ribonuclease H"/>
    <property type="match status" value="1"/>
</dbReference>
<dbReference type="Pfam" id="PF00665">
    <property type="entry name" value="rve"/>
    <property type="match status" value="1"/>
</dbReference>
<proteinExistence type="predicted"/>
<dbReference type="InterPro" id="IPR048020">
    <property type="entry name" value="Transpos_IS3"/>
</dbReference>